<evidence type="ECO:0000256" key="4">
    <source>
        <dbReference type="ARBA" id="ARBA00022989"/>
    </source>
</evidence>
<dbReference type="Pfam" id="PF03899">
    <property type="entry name" value="ATP-synt_I"/>
    <property type="match status" value="1"/>
</dbReference>
<evidence type="ECO:0000313" key="7">
    <source>
        <dbReference type="EMBL" id="MBI4252413.1"/>
    </source>
</evidence>
<proteinExistence type="predicted"/>
<name>A0A933E9T3_UNCTE</name>
<feature type="transmembrane region" description="Helical" evidence="6">
    <location>
        <begin position="77"/>
        <end position="100"/>
    </location>
</feature>
<feature type="transmembrane region" description="Helical" evidence="6">
    <location>
        <begin position="44"/>
        <end position="65"/>
    </location>
</feature>
<reference evidence="7" key="1">
    <citation type="submission" date="2020-07" db="EMBL/GenBank/DDBJ databases">
        <title>Huge and variable diversity of episymbiotic CPR bacteria and DPANN archaea in groundwater ecosystems.</title>
        <authorList>
            <person name="He C.Y."/>
            <person name="Keren R."/>
            <person name="Whittaker M."/>
            <person name="Farag I.F."/>
            <person name="Doudna J."/>
            <person name="Cate J.H.D."/>
            <person name="Banfield J.F."/>
        </authorList>
    </citation>
    <scope>NUCLEOTIDE SEQUENCE</scope>
    <source>
        <strain evidence="7">NC_groundwater_1370_Ag_S-0.2um_69_93</strain>
    </source>
</reference>
<gene>
    <name evidence="7" type="ORF">HY618_08130</name>
</gene>
<dbReference type="GO" id="GO:0005886">
    <property type="term" value="C:plasma membrane"/>
    <property type="evidence" value="ECO:0007669"/>
    <property type="project" value="UniProtKB-SubCell"/>
</dbReference>
<feature type="transmembrane region" description="Helical" evidence="6">
    <location>
        <begin position="21"/>
        <end position="38"/>
    </location>
</feature>
<accession>A0A933E9T3</accession>
<comment type="caution">
    <text evidence="7">The sequence shown here is derived from an EMBL/GenBank/DDBJ whole genome shotgun (WGS) entry which is preliminary data.</text>
</comment>
<feature type="transmembrane region" description="Helical" evidence="6">
    <location>
        <begin position="106"/>
        <end position="128"/>
    </location>
</feature>
<evidence type="ECO:0008006" key="9">
    <source>
        <dbReference type="Google" id="ProtNLM"/>
    </source>
</evidence>
<evidence type="ECO:0000256" key="3">
    <source>
        <dbReference type="ARBA" id="ARBA00022692"/>
    </source>
</evidence>
<organism evidence="7 8">
    <name type="scientific">Tectimicrobiota bacterium</name>
    <dbReference type="NCBI Taxonomy" id="2528274"/>
    <lineage>
        <taxon>Bacteria</taxon>
        <taxon>Pseudomonadati</taxon>
        <taxon>Nitrospinota/Tectimicrobiota group</taxon>
        <taxon>Candidatus Tectimicrobiota</taxon>
    </lineage>
</organism>
<protein>
    <recommendedName>
        <fullName evidence="9">ATP synthase subunit I</fullName>
    </recommendedName>
</protein>
<evidence type="ECO:0000313" key="8">
    <source>
        <dbReference type="Proteomes" id="UP000752292"/>
    </source>
</evidence>
<keyword evidence="3 6" id="KW-0812">Transmembrane</keyword>
<keyword evidence="2" id="KW-1003">Cell membrane</keyword>
<evidence type="ECO:0000256" key="6">
    <source>
        <dbReference type="SAM" id="Phobius"/>
    </source>
</evidence>
<keyword evidence="5 6" id="KW-0472">Membrane</keyword>
<evidence type="ECO:0000256" key="1">
    <source>
        <dbReference type="ARBA" id="ARBA00004651"/>
    </source>
</evidence>
<dbReference type="AlphaFoldDB" id="A0A933E9T3"/>
<sequence length="139" mass="14645">MEPHRLSPGREPQRALKRIERLGWVILAVLTLASAGLLPAGQAWGLVLGGLLALGNFRCMDLYFARILQKGAARPRWWHHALYGARFIGLLAAVAAAVVWLKASVVGVAAGLSVPLMAISLYGAAAALRRSGKAASAGI</sequence>
<evidence type="ECO:0000256" key="5">
    <source>
        <dbReference type="ARBA" id="ARBA00023136"/>
    </source>
</evidence>
<keyword evidence="4 6" id="KW-1133">Transmembrane helix</keyword>
<evidence type="ECO:0000256" key="2">
    <source>
        <dbReference type="ARBA" id="ARBA00022475"/>
    </source>
</evidence>
<dbReference type="EMBL" id="JACQRX010000355">
    <property type="protein sequence ID" value="MBI4252413.1"/>
    <property type="molecule type" value="Genomic_DNA"/>
</dbReference>
<dbReference type="Proteomes" id="UP000752292">
    <property type="component" value="Unassembled WGS sequence"/>
</dbReference>
<comment type="subcellular location">
    <subcellularLocation>
        <location evidence="1">Cell membrane</location>
        <topology evidence="1">Multi-pass membrane protein</topology>
    </subcellularLocation>
</comment>
<dbReference type="InterPro" id="IPR005598">
    <property type="entry name" value="ATP_synth_I"/>
</dbReference>